<accession>A0A4U5JIX7</accession>
<comment type="caution">
    <text evidence="1">The sequence shown here is derived from an EMBL/GenBank/DDBJ whole genome shotgun (WGS) entry which is preliminary data.</text>
</comment>
<gene>
    <name evidence="1" type="ORF">FCE95_15250</name>
</gene>
<proteinExistence type="predicted"/>
<protein>
    <submittedName>
        <fullName evidence="1">Uncharacterized protein</fullName>
    </submittedName>
</protein>
<reference evidence="1 2" key="1">
    <citation type="submission" date="2019-04" db="EMBL/GenBank/DDBJ databases">
        <title>Reference strain of H23.</title>
        <authorList>
            <person name="Luo X."/>
        </authorList>
    </citation>
    <scope>NUCLEOTIDE SEQUENCE [LARGE SCALE GENOMIC DNA]</scope>
    <source>
        <strain evidence="1 2">H23</strain>
    </source>
</reference>
<dbReference type="AlphaFoldDB" id="A0A4U5JIX7"/>
<name>A0A4U5JIX7_9GAMM</name>
<evidence type="ECO:0000313" key="2">
    <source>
        <dbReference type="Proteomes" id="UP000308707"/>
    </source>
</evidence>
<dbReference type="Proteomes" id="UP000308707">
    <property type="component" value="Unassembled WGS sequence"/>
</dbReference>
<evidence type="ECO:0000313" key="1">
    <source>
        <dbReference type="EMBL" id="TKR29492.1"/>
    </source>
</evidence>
<dbReference type="RefSeq" id="WP_137267895.1">
    <property type="nucleotide sequence ID" value="NZ_SZUA01000003.1"/>
</dbReference>
<sequence>MPIHPVRIPTPLWARPTDASLYDGVRLSDYHLIQSHRDRLLDAVHDELDAYLNSDAIFGAGDFPNRERLTGEYYIADESYAQHTGPLWIQIGIKCHCLEYPINAGQIDLDYLGLEVWLRFEPASGAFSIFRNTDSSSI</sequence>
<dbReference type="OrthoDB" id="6939591at2"/>
<dbReference type="EMBL" id="SZUA01000003">
    <property type="protein sequence ID" value="TKR29492.1"/>
    <property type="molecule type" value="Genomic_DNA"/>
</dbReference>
<organism evidence="1 2">
    <name type="scientific">Luteimonas gilva</name>
    <dbReference type="NCBI Taxonomy" id="2572684"/>
    <lineage>
        <taxon>Bacteria</taxon>
        <taxon>Pseudomonadati</taxon>
        <taxon>Pseudomonadota</taxon>
        <taxon>Gammaproteobacteria</taxon>
        <taxon>Lysobacterales</taxon>
        <taxon>Lysobacteraceae</taxon>
        <taxon>Luteimonas</taxon>
    </lineage>
</organism>
<keyword evidence="2" id="KW-1185">Reference proteome</keyword>